<keyword evidence="2" id="KW-1185">Reference proteome</keyword>
<sequence>MTKNTDFLWLGQTFAALFSPDYPEASGGMHCAEKIYFLLS</sequence>
<gene>
    <name evidence="1" type="ORF">WFZ85_02995</name>
</gene>
<dbReference type="RefSeq" id="WP_342694801.1">
    <property type="nucleotide sequence ID" value="NZ_JBCGDO010000002.1"/>
</dbReference>
<evidence type="ECO:0000313" key="2">
    <source>
        <dbReference type="Proteomes" id="UP001460072"/>
    </source>
</evidence>
<accession>A0ABU9N226</accession>
<reference evidence="1 2" key="1">
    <citation type="submission" date="2024-03" db="EMBL/GenBank/DDBJ databases">
        <title>Two novel species of the genus Flavobacterium exhibiting potentially degradation of complex polysaccharides.</title>
        <authorList>
            <person name="Lian X."/>
        </authorList>
    </citation>
    <scope>NUCLEOTIDE SEQUENCE [LARGE SCALE GENOMIC DNA]</scope>
    <source>
        <strain evidence="2">j3</strain>
    </source>
</reference>
<dbReference type="Proteomes" id="UP001460072">
    <property type="component" value="Unassembled WGS sequence"/>
</dbReference>
<proteinExistence type="predicted"/>
<organism evidence="1 2">
    <name type="scientific">Flavobacterium aureirubrum</name>
    <dbReference type="NCBI Taxonomy" id="3133147"/>
    <lineage>
        <taxon>Bacteria</taxon>
        <taxon>Pseudomonadati</taxon>
        <taxon>Bacteroidota</taxon>
        <taxon>Flavobacteriia</taxon>
        <taxon>Flavobacteriales</taxon>
        <taxon>Flavobacteriaceae</taxon>
        <taxon>Flavobacterium</taxon>
    </lineage>
</organism>
<evidence type="ECO:0000313" key="1">
    <source>
        <dbReference type="EMBL" id="MEM0541573.1"/>
    </source>
</evidence>
<protein>
    <submittedName>
        <fullName evidence="1">Uncharacterized protein</fullName>
    </submittedName>
</protein>
<comment type="caution">
    <text evidence="1">The sequence shown here is derived from an EMBL/GenBank/DDBJ whole genome shotgun (WGS) entry which is preliminary data.</text>
</comment>
<dbReference type="EMBL" id="JBCGDO010000002">
    <property type="protein sequence ID" value="MEM0541573.1"/>
    <property type="molecule type" value="Genomic_DNA"/>
</dbReference>
<name>A0ABU9N226_9FLAO</name>